<name>A0AAE0F5M9_9CHLO</name>
<dbReference type="EMBL" id="LGRX02026158">
    <property type="protein sequence ID" value="KAK3251260.1"/>
    <property type="molecule type" value="Genomic_DNA"/>
</dbReference>
<feature type="compositionally biased region" description="Gly residues" evidence="1">
    <location>
        <begin position="102"/>
        <end position="113"/>
    </location>
</feature>
<protein>
    <submittedName>
        <fullName evidence="2">Uncharacterized protein</fullName>
    </submittedName>
</protein>
<gene>
    <name evidence="2" type="ORF">CYMTET_39396</name>
</gene>
<sequence>MGVIASASGKVGASGGTRGVSTPAELAKAPPTGSGAWPRWENNMMLAPLVTRAQPYRHRLLQLRGLLANMYFTSSAAASAAAAATAAAAANTGHAPKVPSGTTGGSGGAGAVAGGTSMAGLKKTTKGS</sequence>
<feature type="region of interest" description="Disordered" evidence="1">
    <location>
        <begin position="88"/>
        <end position="128"/>
    </location>
</feature>
<reference evidence="2 3" key="1">
    <citation type="journal article" date="2015" name="Genome Biol. Evol.">
        <title>Comparative Genomics of a Bacterivorous Green Alga Reveals Evolutionary Causalities and Consequences of Phago-Mixotrophic Mode of Nutrition.</title>
        <authorList>
            <person name="Burns J.A."/>
            <person name="Paasch A."/>
            <person name="Narechania A."/>
            <person name="Kim E."/>
        </authorList>
    </citation>
    <scope>NUCLEOTIDE SEQUENCE [LARGE SCALE GENOMIC DNA]</scope>
    <source>
        <strain evidence="2 3">PLY_AMNH</strain>
    </source>
</reference>
<evidence type="ECO:0000256" key="1">
    <source>
        <dbReference type="SAM" id="MobiDB-lite"/>
    </source>
</evidence>
<comment type="caution">
    <text evidence="2">The sequence shown here is derived from an EMBL/GenBank/DDBJ whole genome shotgun (WGS) entry which is preliminary data.</text>
</comment>
<evidence type="ECO:0000313" key="3">
    <source>
        <dbReference type="Proteomes" id="UP001190700"/>
    </source>
</evidence>
<accession>A0AAE0F5M9</accession>
<feature type="compositionally biased region" description="Low complexity" evidence="1">
    <location>
        <begin position="1"/>
        <end position="11"/>
    </location>
</feature>
<dbReference type="Proteomes" id="UP001190700">
    <property type="component" value="Unassembled WGS sequence"/>
</dbReference>
<evidence type="ECO:0000313" key="2">
    <source>
        <dbReference type="EMBL" id="KAK3251260.1"/>
    </source>
</evidence>
<proteinExistence type="predicted"/>
<feature type="region of interest" description="Disordered" evidence="1">
    <location>
        <begin position="1"/>
        <end position="39"/>
    </location>
</feature>
<dbReference type="AlphaFoldDB" id="A0AAE0F5M9"/>
<keyword evidence="3" id="KW-1185">Reference proteome</keyword>
<organism evidence="2 3">
    <name type="scientific">Cymbomonas tetramitiformis</name>
    <dbReference type="NCBI Taxonomy" id="36881"/>
    <lineage>
        <taxon>Eukaryota</taxon>
        <taxon>Viridiplantae</taxon>
        <taxon>Chlorophyta</taxon>
        <taxon>Pyramimonadophyceae</taxon>
        <taxon>Pyramimonadales</taxon>
        <taxon>Pyramimonadaceae</taxon>
        <taxon>Cymbomonas</taxon>
    </lineage>
</organism>